<evidence type="ECO:0000256" key="10">
    <source>
        <dbReference type="SAM" id="Phobius"/>
    </source>
</evidence>
<comment type="subcellular location">
    <subcellularLocation>
        <location evidence="1">Membrane</location>
        <topology evidence="1">Multi-pass membrane protein</topology>
    </subcellularLocation>
</comment>
<keyword evidence="8 10" id="KW-0472">Membrane</keyword>
<keyword evidence="3 10" id="KW-0812">Transmembrane</keyword>
<dbReference type="SUPFAM" id="SSF52467">
    <property type="entry name" value="DHS-like NAD/FAD-binding domain"/>
    <property type="match status" value="2"/>
</dbReference>
<protein>
    <recommendedName>
        <fullName evidence="2">proton-translocating NAD(P)(+) transhydrogenase</fullName>
        <ecNumber evidence="2">7.1.1.1</ecNumber>
    </recommendedName>
</protein>
<feature type="transmembrane region" description="Helical" evidence="10">
    <location>
        <begin position="154"/>
        <end position="174"/>
    </location>
</feature>
<feature type="transmembrane region" description="Helical" evidence="10">
    <location>
        <begin position="180"/>
        <end position="201"/>
    </location>
</feature>
<evidence type="ECO:0000313" key="12">
    <source>
        <dbReference type="EMBL" id="EEG77954.1"/>
    </source>
</evidence>
<evidence type="ECO:0000259" key="11">
    <source>
        <dbReference type="Pfam" id="PF02233"/>
    </source>
</evidence>
<feature type="transmembrane region" description="Helical" evidence="10">
    <location>
        <begin position="121"/>
        <end position="142"/>
    </location>
</feature>
<dbReference type="GO" id="GO:0016491">
    <property type="term" value="F:oxidoreductase activity"/>
    <property type="evidence" value="ECO:0007669"/>
    <property type="project" value="UniProtKB-KW"/>
</dbReference>
<evidence type="ECO:0000256" key="2">
    <source>
        <dbReference type="ARBA" id="ARBA00012943"/>
    </source>
</evidence>
<dbReference type="Proteomes" id="UP000006443">
    <property type="component" value="Unassembled WGS sequence"/>
</dbReference>
<reference evidence="12 13" key="1">
    <citation type="submission" date="2009-02" db="EMBL/GenBank/DDBJ databases">
        <title>Sequencing of the draft genome and assembly of Dethiobacter alkaliphilus AHT 1.</title>
        <authorList>
            <consortium name="US DOE Joint Genome Institute (JGI-PGF)"/>
            <person name="Lucas S."/>
            <person name="Copeland A."/>
            <person name="Lapidus A."/>
            <person name="Glavina del Rio T."/>
            <person name="Dalin E."/>
            <person name="Tice H."/>
            <person name="Bruce D."/>
            <person name="Goodwin L."/>
            <person name="Pitluck S."/>
            <person name="Larimer F."/>
            <person name="Land M.L."/>
            <person name="Hauser L."/>
            <person name="Muyzer G."/>
        </authorList>
    </citation>
    <scope>NUCLEOTIDE SEQUENCE [LARGE SCALE GENOMIC DNA]</scope>
    <source>
        <strain evidence="12 13">AHT 1</strain>
    </source>
</reference>
<keyword evidence="5" id="KW-1278">Translocase</keyword>
<feature type="transmembrane region" description="Helical" evidence="10">
    <location>
        <begin position="6"/>
        <end position="22"/>
    </location>
</feature>
<keyword evidence="4" id="KW-0521">NADP</keyword>
<dbReference type="Pfam" id="PF02233">
    <property type="entry name" value="PNTB"/>
    <property type="match status" value="2"/>
</dbReference>
<comment type="catalytic activity">
    <reaction evidence="9">
        <text>NAD(+) + NADPH + H(+)(in) = NADH + NADP(+) + H(+)(out)</text>
        <dbReference type="Rhea" id="RHEA:47992"/>
        <dbReference type="ChEBI" id="CHEBI:15378"/>
        <dbReference type="ChEBI" id="CHEBI:57540"/>
        <dbReference type="ChEBI" id="CHEBI:57783"/>
        <dbReference type="ChEBI" id="CHEBI:57945"/>
        <dbReference type="ChEBI" id="CHEBI:58349"/>
        <dbReference type="EC" id="7.1.1.1"/>
    </reaction>
</comment>
<dbReference type="InterPro" id="IPR034300">
    <property type="entry name" value="PNTB-like"/>
</dbReference>
<feature type="transmembrane region" description="Helical" evidence="10">
    <location>
        <begin position="234"/>
        <end position="254"/>
    </location>
</feature>
<evidence type="ECO:0000256" key="5">
    <source>
        <dbReference type="ARBA" id="ARBA00022967"/>
    </source>
</evidence>
<accession>C0GFJ4</accession>
<dbReference type="EMBL" id="ACJM01000005">
    <property type="protein sequence ID" value="EEG77954.1"/>
    <property type="molecule type" value="Genomic_DNA"/>
</dbReference>
<feature type="transmembrane region" description="Helical" evidence="10">
    <location>
        <begin position="86"/>
        <end position="105"/>
    </location>
</feature>
<keyword evidence="6 10" id="KW-1133">Transmembrane helix</keyword>
<dbReference type="GO" id="GO:0008750">
    <property type="term" value="F:proton-translocating NAD(P)+ transhydrogenase activity"/>
    <property type="evidence" value="ECO:0007669"/>
    <property type="project" value="UniProtKB-EC"/>
</dbReference>
<dbReference type="STRING" id="555088.DealDRAFT_1253"/>
<dbReference type="AlphaFoldDB" id="C0GFJ4"/>
<feature type="transmembrane region" description="Helical" evidence="10">
    <location>
        <begin position="56"/>
        <end position="74"/>
    </location>
</feature>
<dbReference type="Gene3D" id="3.40.50.1220">
    <property type="entry name" value="TPP-binding domain"/>
    <property type="match status" value="2"/>
</dbReference>
<dbReference type="EC" id="7.1.1.1" evidence="2"/>
<evidence type="ECO:0000313" key="13">
    <source>
        <dbReference type="Proteomes" id="UP000006443"/>
    </source>
</evidence>
<keyword evidence="12" id="KW-0560">Oxidoreductase</keyword>
<name>C0GFJ4_DETAL</name>
<evidence type="ECO:0000256" key="6">
    <source>
        <dbReference type="ARBA" id="ARBA00022989"/>
    </source>
</evidence>
<evidence type="ECO:0000256" key="3">
    <source>
        <dbReference type="ARBA" id="ARBA00022692"/>
    </source>
</evidence>
<organism evidence="12 13">
    <name type="scientific">Dethiobacter alkaliphilus AHT 1</name>
    <dbReference type="NCBI Taxonomy" id="555088"/>
    <lineage>
        <taxon>Bacteria</taxon>
        <taxon>Bacillati</taxon>
        <taxon>Bacillota</taxon>
        <taxon>Dethiobacteria</taxon>
        <taxon>Dethiobacterales</taxon>
        <taxon>Dethiobacteraceae</taxon>
        <taxon>Dethiobacter</taxon>
    </lineage>
</organism>
<dbReference type="eggNOG" id="COG1282">
    <property type="taxonomic scope" value="Bacteria"/>
</dbReference>
<dbReference type="PANTHER" id="PTHR44758">
    <property type="entry name" value="NAD(P) TRANSHYDROGENASE SUBUNIT BETA"/>
    <property type="match status" value="1"/>
</dbReference>
<feature type="transmembrane region" description="Helical" evidence="10">
    <location>
        <begin position="34"/>
        <end position="50"/>
    </location>
</feature>
<dbReference type="RefSeq" id="WP_008515880.1">
    <property type="nucleotide sequence ID" value="NZ_ACJM01000005.1"/>
</dbReference>
<proteinExistence type="predicted"/>
<feature type="domain" description="NADP transhydrogenase beta-like" evidence="11">
    <location>
        <begin position="8"/>
        <end position="455"/>
    </location>
</feature>
<dbReference type="InterPro" id="IPR029035">
    <property type="entry name" value="DHS-like_NAD/FAD-binding_dom"/>
</dbReference>
<gene>
    <name evidence="12" type="ORF">DealDRAFT_1253</name>
</gene>
<evidence type="ECO:0000256" key="1">
    <source>
        <dbReference type="ARBA" id="ARBA00004141"/>
    </source>
</evidence>
<evidence type="ECO:0000256" key="4">
    <source>
        <dbReference type="ARBA" id="ARBA00022857"/>
    </source>
</evidence>
<dbReference type="GO" id="GO:0016020">
    <property type="term" value="C:membrane"/>
    <property type="evidence" value="ECO:0007669"/>
    <property type="project" value="UniProtKB-SubCell"/>
</dbReference>
<dbReference type="PANTHER" id="PTHR44758:SF1">
    <property type="entry name" value="NAD(P) TRANSHYDROGENASE SUBUNIT BETA"/>
    <property type="match status" value="1"/>
</dbReference>
<evidence type="ECO:0000256" key="7">
    <source>
        <dbReference type="ARBA" id="ARBA00023027"/>
    </source>
</evidence>
<feature type="domain" description="NADP transhydrogenase beta-like" evidence="11">
    <location>
        <begin position="466"/>
        <end position="636"/>
    </location>
</feature>
<comment type="caution">
    <text evidence="12">The sequence shown here is derived from an EMBL/GenBank/DDBJ whole genome shotgun (WGS) entry which is preliminary data.</text>
</comment>
<evidence type="ECO:0000256" key="8">
    <source>
        <dbReference type="ARBA" id="ARBA00023136"/>
    </source>
</evidence>
<keyword evidence="13" id="KW-1185">Reference proteome</keyword>
<sequence length="647" mass="67664">MSGTYLVSVGLSALILLGIRLMGSPKTARQGNRLAAASLLMAIFFVLYSNQILSSLLLWAAIATGGSIGYLLAIRVSMIKMPQMVALLNGCGGGASALVALIEIIERSGQMDIFTRTSSQLAFLVGGITLSGSLIAAAKLDLRLPQKPVVIPQAKFISLILLLTAGVLAFVAATNLVPETVVLTSSLVITLSLVLGILFAIRVGGADMPVTISLLNACSGLAAAISGFTISEPLLVAVGAIIGASGLILTKIMCSAMNRSLISILQGNTIVCTDSQTITPTVEHRSTPGQGQSPAELIRNANSVIIVPGYGMAVAQAQMQVKKIADLLEEKGVDVKFAIHPVAGRMPGHMNVLLAEADVPYEKLYEMKEINPCFKDTDVVLVVGASDVINPAANTAEGTPIYGMPVLNVAEAGHVIICNLDTKPGYSGVENTLYSMSHVSLLPGNAAATLAKLASEISDPSCLENGITNAQVQTSAGVLKEARSVIIVPGYGMAVAQAQMHVKKVMDLLEQRGVDIKFAIHPVAGRMPGHMNVLLAEADVPYEKLYELKEINPGFKDTDAVLVVGASDVINPAANTAEGTPIYGMPVLNVDQAQQVIICNLDTKPGYSGVENTLYTMPHVSILLGNASTTLENLINALQGGRSDIPT</sequence>
<dbReference type="OrthoDB" id="9763786at2"/>
<evidence type="ECO:0000256" key="9">
    <source>
        <dbReference type="ARBA" id="ARBA00048202"/>
    </source>
</evidence>
<keyword evidence="7" id="KW-0520">NAD</keyword>